<dbReference type="PROSITE" id="PS51257">
    <property type="entry name" value="PROKAR_LIPOPROTEIN"/>
    <property type="match status" value="1"/>
</dbReference>
<protein>
    <recommendedName>
        <fullName evidence="3">DUF8094 domain-containing protein</fullName>
    </recommendedName>
</protein>
<feature type="domain" description="DUF8094" evidence="3">
    <location>
        <begin position="55"/>
        <end position="348"/>
    </location>
</feature>
<evidence type="ECO:0000256" key="2">
    <source>
        <dbReference type="SAM" id="SignalP"/>
    </source>
</evidence>
<keyword evidence="5" id="KW-1185">Reference proteome</keyword>
<evidence type="ECO:0000259" key="3">
    <source>
        <dbReference type="Pfam" id="PF26366"/>
    </source>
</evidence>
<dbReference type="EMBL" id="FODD01000010">
    <property type="protein sequence ID" value="SEN80159.1"/>
    <property type="molecule type" value="Genomic_DNA"/>
</dbReference>
<name>A0A1H8JHD8_9ACTN</name>
<dbReference type="AlphaFoldDB" id="A0A1H8JHD8"/>
<dbReference type="RefSeq" id="WP_069463359.1">
    <property type="nucleotide sequence ID" value="NZ_FODD01000010.1"/>
</dbReference>
<evidence type="ECO:0000313" key="4">
    <source>
        <dbReference type="EMBL" id="SEN80159.1"/>
    </source>
</evidence>
<dbReference type="InterPro" id="IPR058407">
    <property type="entry name" value="DUF8094"/>
</dbReference>
<reference evidence="4 5" key="1">
    <citation type="submission" date="2016-10" db="EMBL/GenBank/DDBJ databases">
        <authorList>
            <person name="de Groot N.N."/>
        </authorList>
    </citation>
    <scope>NUCLEOTIDE SEQUENCE [LARGE SCALE GENOMIC DNA]</scope>
    <source>
        <strain evidence="4 5">CGMCC 4.2026</strain>
    </source>
</reference>
<proteinExistence type="predicted"/>
<evidence type="ECO:0000313" key="5">
    <source>
        <dbReference type="Proteomes" id="UP000181951"/>
    </source>
</evidence>
<feature type="region of interest" description="Disordered" evidence="1">
    <location>
        <begin position="29"/>
        <end position="52"/>
    </location>
</feature>
<accession>A0A1H8JHD8</accession>
<keyword evidence="2" id="KW-0732">Signal</keyword>
<feature type="signal peptide" evidence="2">
    <location>
        <begin position="1"/>
        <end position="32"/>
    </location>
</feature>
<evidence type="ECO:0000256" key="1">
    <source>
        <dbReference type="SAM" id="MobiDB-lite"/>
    </source>
</evidence>
<sequence length="360" mass="37652">MPHRSRRTAPTVRPATLLAAASLALVAGCSSSSDPASSSSDPKTTEAAKTAAEKPLIGVGEANQVVDAYQKLNNQANAQRSLTLMAKAEDGAMLAADKGYFTQLPELDPKQVASNLAPFAYVQRSFFIPPASAKADWFLMKARFADLKGGKPAAPSSTYTRFMVFRHTGGGWRAVAAAGFSGAEQKDIPALAVDRQGLASVAAPTTRIGRTAPADLAGLVADLYATGGDKRVLAKTRERDDAIGVWADRGEHLDAHAYATYAVARPHVGATYAMRTADGGALVLSDSAVDETVLAKDVNSWVTLGKSLQPFVKHGSARMSQVVQHDLQSQLGVVSPSGGTAVYAIDQQTTGIDATPMPAT</sequence>
<organism evidence="4 5">
    <name type="scientific">Actinacidiphila rubida</name>
    <dbReference type="NCBI Taxonomy" id="310780"/>
    <lineage>
        <taxon>Bacteria</taxon>
        <taxon>Bacillati</taxon>
        <taxon>Actinomycetota</taxon>
        <taxon>Actinomycetes</taxon>
        <taxon>Kitasatosporales</taxon>
        <taxon>Streptomycetaceae</taxon>
        <taxon>Actinacidiphila</taxon>
    </lineage>
</organism>
<dbReference type="OrthoDB" id="4117724at2"/>
<dbReference type="Proteomes" id="UP000181951">
    <property type="component" value="Unassembled WGS sequence"/>
</dbReference>
<gene>
    <name evidence="4" type="ORF">SAMN05216267_1010123</name>
</gene>
<dbReference type="STRING" id="310780.SAMN05216267_1010123"/>
<feature type="chain" id="PRO_5039540091" description="DUF8094 domain-containing protein" evidence="2">
    <location>
        <begin position="33"/>
        <end position="360"/>
    </location>
</feature>
<dbReference type="Pfam" id="PF26366">
    <property type="entry name" value="DUF8094"/>
    <property type="match status" value="1"/>
</dbReference>